<dbReference type="OrthoDB" id="784036at2759"/>
<dbReference type="Pfam" id="PF04937">
    <property type="entry name" value="DUF659"/>
    <property type="match status" value="1"/>
</dbReference>
<evidence type="ECO:0000313" key="3">
    <source>
        <dbReference type="Proteomes" id="UP000504607"/>
    </source>
</evidence>
<feature type="region of interest" description="Disordered" evidence="1">
    <location>
        <begin position="91"/>
        <end position="113"/>
    </location>
</feature>
<keyword evidence="3" id="KW-1185">Reference proteome</keyword>
<gene>
    <name evidence="4" type="primary">LOC105037815</name>
</gene>
<feature type="compositionally biased region" description="Polar residues" evidence="1">
    <location>
        <begin position="94"/>
        <end position="107"/>
    </location>
</feature>
<dbReference type="RefSeq" id="XP_010911737.1">
    <property type="nucleotide sequence ID" value="XM_010913435.1"/>
</dbReference>
<reference evidence="4" key="1">
    <citation type="submission" date="2025-08" db="UniProtKB">
        <authorList>
            <consortium name="RefSeq"/>
        </authorList>
    </citation>
    <scope>IDENTIFICATION</scope>
</reference>
<name>A0A6I9QQE8_ELAGV</name>
<dbReference type="Proteomes" id="UP000504607">
    <property type="component" value="Unplaced"/>
</dbReference>
<evidence type="ECO:0000313" key="4">
    <source>
        <dbReference type="RefSeq" id="XP_010911737.1"/>
    </source>
</evidence>
<sequence length="309" mass="34860">MKLACLYCGKSFASGGINRFKQYLAEVKGEVEPCHKVPADICHQMIQNIQAISEKKKRTKEMGEDYNPFSARHKKHEEQVYYRQLGEDDDIQEIPSSSNKSMGNTRSKNIEGGKGKQLGTIGNYFMPRTTPGAQSTIKSLLQNKEAVERCDLAVAKWMIDACVPFNAVNSKYYQCMIDAIASMGPGYKAPNFHSVRGYLLTKNVDEVKKYVESFRATWKKTGCTIMADGWTDQCRRTLINFLVYCPRGIVFLKSVDASDTSKIADMLYKLFKEIVISVGFENMVHVVTDNAANYVVVGKKLEQDFPTLF</sequence>
<protein>
    <submittedName>
        <fullName evidence="4">Uncharacterized protein LOC105037815</fullName>
    </submittedName>
</protein>
<evidence type="ECO:0000259" key="2">
    <source>
        <dbReference type="Pfam" id="PF04937"/>
    </source>
</evidence>
<evidence type="ECO:0000256" key="1">
    <source>
        <dbReference type="SAM" id="MobiDB-lite"/>
    </source>
</evidence>
<dbReference type="AlphaFoldDB" id="A0A6I9QQE8"/>
<dbReference type="PANTHER" id="PTHR32166:SF88">
    <property type="entry name" value="HAT TRANSPOSON SUPERFAMILY"/>
    <property type="match status" value="1"/>
</dbReference>
<proteinExistence type="predicted"/>
<accession>A0A6I9QQE8</accession>
<dbReference type="InterPro" id="IPR007021">
    <property type="entry name" value="DUF659"/>
</dbReference>
<dbReference type="InParanoid" id="A0A6I9QQE8"/>
<organism evidence="3 4">
    <name type="scientific">Elaeis guineensis var. tenera</name>
    <name type="common">Oil palm</name>
    <dbReference type="NCBI Taxonomy" id="51953"/>
    <lineage>
        <taxon>Eukaryota</taxon>
        <taxon>Viridiplantae</taxon>
        <taxon>Streptophyta</taxon>
        <taxon>Embryophyta</taxon>
        <taxon>Tracheophyta</taxon>
        <taxon>Spermatophyta</taxon>
        <taxon>Magnoliopsida</taxon>
        <taxon>Liliopsida</taxon>
        <taxon>Arecaceae</taxon>
        <taxon>Arecoideae</taxon>
        <taxon>Cocoseae</taxon>
        <taxon>Elaeidinae</taxon>
        <taxon>Elaeis</taxon>
    </lineage>
</organism>
<feature type="domain" description="DUF659" evidence="2">
    <location>
        <begin position="190"/>
        <end position="309"/>
    </location>
</feature>
<dbReference type="PANTHER" id="PTHR32166">
    <property type="entry name" value="OSJNBA0013A04.12 PROTEIN"/>
    <property type="match status" value="1"/>
</dbReference>